<gene>
    <name evidence="1" type="ORF">BED41_07510</name>
</gene>
<dbReference type="Proteomes" id="UP000093044">
    <property type="component" value="Chromosome"/>
</dbReference>
<proteinExistence type="predicted"/>
<sequence>MRYKEHKHESETKHSSLFVISFLCVFLCAAALGTLRLYGLYLEHRISETARRIDLCKEENLVLSRRYAQLLSPARVYNYARRDLGMNNAENIKVIKLDERSVRLAQVKEETVEKGGFIENLNPFVKQAHAKN</sequence>
<reference evidence="1" key="1">
    <citation type="submission" date="2016-08" db="EMBL/GenBank/DDBJ databases">
        <title>Complete genome of Cloacibacillus porcorum.</title>
        <authorList>
            <person name="Looft T."/>
            <person name="Bayles D.O."/>
            <person name="Alt D.P."/>
        </authorList>
    </citation>
    <scope>NUCLEOTIDE SEQUENCE [LARGE SCALE GENOMIC DNA]</scope>
    <source>
        <strain evidence="1">CL-84</strain>
    </source>
</reference>
<dbReference type="KEGG" id="cpor:BED41_07510"/>
<evidence type="ECO:0000313" key="1">
    <source>
        <dbReference type="EMBL" id="ANZ44933.1"/>
    </source>
</evidence>
<dbReference type="STRING" id="1197717.BED41_07510"/>
<protein>
    <submittedName>
        <fullName evidence="1">Uncharacterized protein</fullName>
    </submittedName>
</protein>
<dbReference type="AlphaFoldDB" id="A0A1B2I4R2"/>
<name>A0A1B2I4R2_9BACT</name>
<keyword evidence="2" id="KW-1185">Reference proteome</keyword>
<dbReference type="EMBL" id="CP016757">
    <property type="protein sequence ID" value="ANZ44933.1"/>
    <property type="molecule type" value="Genomic_DNA"/>
</dbReference>
<evidence type="ECO:0000313" key="2">
    <source>
        <dbReference type="Proteomes" id="UP000093044"/>
    </source>
</evidence>
<organism evidence="1 2">
    <name type="scientific">Cloacibacillus porcorum</name>
    <dbReference type="NCBI Taxonomy" id="1197717"/>
    <lineage>
        <taxon>Bacteria</taxon>
        <taxon>Thermotogati</taxon>
        <taxon>Synergistota</taxon>
        <taxon>Synergistia</taxon>
        <taxon>Synergistales</taxon>
        <taxon>Synergistaceae</taxon>
        <taxon>Cloacibacillus</taxon>
    </lineage>
</organism>
<accession>A0A1B2I4R2</accession>
<dbReference type="RefSeq" id="WP_066744525.1">
    <property type="nucleotide sequence ID" value="NZ_CALCLR010000058.1"/>
</dbReference>
<dbReference type="OrthoDB" id="6415at2"/>
<dbReference type="GeneID" id="83057697"/>